<name>A0A075ANI1_ROZAC</name>
<feature type="coiled-coil region" evidence="1">
    <location>
        <begin position="40"/>
        <end position="67"/>
    </location>
</feature>
<keyword evidence="4" id="KW-1185">Reference proteome</keyword>
<reference evidence="5" key="2">
    <citation type="journal article" date="2018" name="Nat. Microbiol.">
        <title>Leveraging single-cell genomics to expand the fungal tree of life.</title>
        <authorList>
            <person name="Ahrendt S.R."/>
            <person name="Quandt C.A."/>
            <person name="Ciobanu D."/>
            <person name="Clum A."/>
            <person name="Salamov A."/>
            <person name="Andreopoulos B."/>
            <person name="Cheng J.F."/>
            <person name="Woyke T."/>
            <person name="Pelin A."/>
            <person name="Henrissat B."/>
            <person name="Reynolds N.K."/>
            <person name="Benny G.L."/>
            <person name="Smith M.E."/>
            <person name="James T.Y."/>
            <person name="Grigoriev I.V."/>
        </authorList>
    </citation>
    <scope>NUCLEOTIDE SEQUENCE [LARGE SCALE GENOMIC DNA]</scope>
    <source>
        <strain evidence="5">CSF55</strain>
    </source>
</reference>
<dbReference type="HOGENOM" id="CLU_1415922_0_0_1"/>
<evidence type="ECO:0000313" key="3">
    <source>
        <dbReference type="EMBL" id="RKP19208.1"/>
    </source>
</evidence>
<evidence type="ECO:0000313" key="4">
    <source>
        <dbReference type="Proteomes" id="UP000030755"/>
    </source>
</evidence>
<evidence type="ECO:0000313" key="5">
    <source>
        <dbReference type="Proteomes" id="UP000281549"/>
    </source>
</evidence>
<keyword evidence="1" id="KW-0175">Coiled coil</keyword>
<dbReference type="Proteomes" id="UP000281549">
    <property type="component" value="Unassembled WGS sequence"/>
</dbReference>
<dbReference type="EMBL" id="KE561226">
    <property type="protein sequence ID" value="EPZ31412.1"/>
    <property type="molecule type" value="Genomic_DNA"/>
</dbReference>
<proteinExistence type="predicted"/>
<reference evidence="3" key="3">
    <citation type="submission" date="2018-08" db="EMBL/GenBank/DDBJ databases">
        <title>Leveraging single-cell genomics to expand the Fungal Tree of Life.</title>
        <authorList>
            <consortium name="DOE Joint Genome Institute"/>
            <person name="Ahrendt S.R."/>
            <person name="Quandt C.A."/>
            <person name="Ciobanu D."/>
            <person name="Clum A."/>
            <person name="Salamov A."/>
            <person name="Andreopoulos B."/>
            <person name="Cheng J.-F."/>
            <person name="Woyke T."/>
            <person name="Pelin A."/>
            <person name="Henrissat B."/>
            <person name="Reynolds N."/>
            <person name="Benny G.L."/>
            <person name="Smith M.E."/>
            <person name="James T.Y."/>
            <person name="Grigoriev I.V."/>
        </authorList>
    </citation>
    <scope>NUCLEOTIDE SEQUENCE</scope>
    <source>
        <strain evidence="3">CSF55</strain>
    </source>
</reference>
<gene>
    <name evidence="2" type="ORF">O9G_003134</name>
    <name evidence="3" type="ORF">ROZALSC1DRAFT_29169</name>
</gene>
<accession>A0A075ANI1</accession>
<reference evidence="2 4" key="1">
    <citation type="journal article" date="2013" name="Curr. Biol.">
        <title>Shared signatures of parasitism and phylogenomics unite Cryptomycota and microsporidia.</title>
        <authorList>
            <person name="James T.Y."/>
            <person name="Pelin A."/>
            <person name="Bonen L."/>
            <person name="Ahrendt S."/>
            <person name="Sain D."/>
            <person name="Corradi N."/>
            <person name="Stajich J.E."/>
        </authorList>
    </citation>
    <scope>NUCLEOTIDE SEQUENCE [LARGE SCALE GENOMIC DNA]</scope>
    <source>
        <strain evidence="2 4">CSF55</strain>
        <strain evidence="2 4">CSF55</strain>
    </source>
</reference>
<organism evidence="2 4">
    <name type="scientific">Rozella allomycis (strain CSF55)</name>
    <dbReference type="NCBI Taxonomy" id="988480"/>
    <lineage>
        <taxon>Eukaryota</taxon>
        <taxon>Fungi</taxon>
        <taxon>Fungi incertae sedis</taxon>
        <taxon>Cryptomycota</taxon>
        <taxon>Cryptomycota incertae sedis</taxon>
        <taxon>Rozella</taxon>
    </lineage>
</organism>
<dbReference type="EMBL" id="ML005270">
    <property type="protein sequence ID" value="RKP19208.1"/>
    <property type="molecule type" value="Genomic_DNA"/>
</dbReference>
<sequence>MIAEEQIISNELDDRVEEFNNNISEFHELIQHAHVVYYEQKDRNKRLQEMEMEIEEINHQAETYKSTLSYFCEDVDYDDYILDSFGALKITNELCLDKLLCTRKEGIVMENEWNDMTREITRRCNNYLELLNGKGLDRKVVDIEDILTELKNSVLDKVLPLIEENKAMKMESKIRKKRMKRKASNQVRNINI</sequence>
<dbReference type="Proteomes" id="UP000030755">
    <property type="component" value="Unassembled WGS sequence"/>
</dbReference>
<evidence type="ECO:0000256" key="1">
    <source>
        <dbReference type="SAM" id="Coils"/>
    </source>
</evidence>
<protein>
    <submittedName>
        <fullName evidence="2">Uncharacterized protein</fullName>
    </submittedName>
</protein>
<dbReference type="AlphaFoldDB" id="A0A075ANI1"/>
<evidence type="ECO:0000313" key="2">
    <source>
        <dbReference type="EMBL" id="EPZ31412.1"/>
    </source>
</evidence>